<gene>
    <name evidence="1" type="ORF">ACFPET_21430</name>
</gene>
<evidence type="ECO:0008006" key="3">
    <source>
        <dbReference type="Google" id="ProtNLM"/>
    </source>
</evidence>
<dbReference type="EMBL" id="JBHSDK010000059">
    <property type="protein sequence ID" value="MFC4337761.1"/>
    <property type="molecule type" value="Genomic_DNA"/>
</dbReference>
<reference evidence="2" key="1">
    <citation type="journal article" date="2019" name="Int. J. Syst. Evol. Microbiol.">
        <title>The Global Catalogue of Microorganisms (GCM) 10K type strain sequencing project: providing services to taxonomists for standard genome sequencing and annotation.</title>
        <authorList>
            <consortium name="The Broad Institute Genomics Platform"/>
            <consortium name="The Broad Institute Genome Sequencing Center for Infectious Disease"/>
            <person name="Wu L."/>
            <person name="Ma J."/>
        </authorList>
    </citation>
    <scope>NUCLEOTIDE SEQUENCE [LARGE SCALE GENOMIC DNA]</scope>
    <source>
        <strain evidence="2">IBRC-M 10908</strain>
    </source>
</reference>
<protein>
    <recommendedName>
        <fullName evidence="3">Transposase DDE domain-containing protein</fullName>
    </recommendedName>
</protein>
<accession>A0ABV8U4T7</accession>
<comment type="caution">
    <text evidence="1">The sequence shown here is derived from an EMBL/GenBank/DDBJ whole genome shotgun (WGS) entry which is preliminary data.</text>
</comment>
<keyword evidence="2" id="KW-1185">Reference proteome</keyword>
<name>A0ABV8U4T7_9ACTN</name>
<dbReference type="Proteomes" id="UP001595823">
    <property type="component" value="Unassembled WGS sequence"/>
</dbReference>
<sequence length="117" mass="13171">MLCHERWGIETVYAEMKSTLLRRRVLRAGDVDGIDREIWAFLLLYQVIRTAMAQAAALDDGLSELQMSFTFAIEAGKDQIVRAEGIMADEELPVDTLIARELLARPLPPGQLRTAQE</sequence>
<evidence type="ECO:0000313" key="2">
    <source>
        <dbReference type="Proteomes" id="UP001595823"/>
    </source>
</evidence>
<proteinExistence type="predicted"/>
<organism evidence="1 2">
    <name type="scientific">Salininema proteolyticum</name>
    <dbReference type="NCBI Taxonomy" id="1607685"/>
    <lineage>
        <taxon>Bacteria</taxon>
        <taxon>Bacillati</taxon>
        <taxon>Actinomycetota</taxon>
        <taxon>Actinomycetes</taxon>
        <taxon>Glycomycetales</taxon>
        <taxon>Glycomycetaceae</taxon>
        <taxon>Salininema</taxon>
    </lineage>
</organism>
<dbReference type="RefSeq" id="WP_380625077.1">
    <property type="nucleotide sequence ID" value="NZ_JBHSDK010000059.1"/>
</dbReference>
<evidence type="ECO:0000313" key="1">
    <source>
        <dbReference type="EMBL" id="MFC4337761.1"/>
    </source>
</evidence>